<evidence type="ECO:0000256" key="3">
    <source>
        <dbReference type="PIRSR" id="PIRSR613078-2"/>
    </source>
</evidence>
<evidence type="ECO:0000313" key="4">
    <source>
        <dbReference type="EMBL" id="ORJ60273.1"/>
    </source>
</evidence>
<dbReference type="GO" id="GO:0009236">
    <property type="term" value="P:cobalamin biosynthetic process"/>
    <property type="evidence" value="ECO:0007669"/>
    <property type="project" value="UniProtKB-UniRule"/>
</dbReference>
<dbReference type="NCBIfam" id="TIGR03162">
    <property type="entry name" value="ribazole_cobC"/>
    <property type="match status" value="1"/>
</dbReference>
<dbReference type="OrthoDB" id="9781415at2"/>
<dbReference type="PANTHER" id="PTHR48100">
    <property type="entry name" value="BROAD-SPECIFICITY PHOSPHATASE YOR283W-RELATED"/>
    <property type="match status" value="1"/>
</dbReference>
<name>A0A1X0Y559_9BACT</name>
<feature type="active site" description="Proton donor/acceptor" evidence="2">
    <location>
        <position position="85"/>
    </location>
</feature>
<feature type="active site" description="Tele-phosphohistidine intermediate" evidence="2">
    <location>
        <position position="12"/>
    </location>
</feature>
<keyword evidence="5" id="KW-1185">Reference proteome</keyword>
<dbReference type="GO" id="GO:0043755">
    <property type="term" value="F:alpha-ribazole phosphatase activity"/>
    <property type="evidence" value="ECO:0007669"/>
    <property type="project" value="UniProtKB-UniRule"/>
</dbReference>
<dbReference type="EC" id="3.1.3.73" evidence="1"/>
<evidence type="ECO:0000256" key="2">
    <source>
        <dbReference type="PIRSR" id="PIRSR613078-1"/>
    </source>
</evidence>
<accession>A0A1X0Y559</accession>
<dbReference type="STRING" id="1969733.B5V00_08455"/>
<feature type="binding site" evidence="3">
    <location>
        <position position="61"/>
    </location>
    <ligand>
        <name>substrate</name>
    </ligand>
</feature>
<comment type="caution">
    <text evidence="4">The sequence shown here is derived from an EMBL/GenBank/DDBJ whole genome shotgun (WGS) entry which is preliminary data.</text>
</comment>
<dbReference type="Gene3D" id="3.40.50.1240">
    <property type="entry name" value="Phosphoglycerate mutase-like"/>
    <property type="match status" value="1"/>
</dbReference>
<organism evidence="4 5">
    <name type="scientific">Geothermobacter hydrogeniphilus</name>
    <dbReference type="NCBI Taxonomy" id="1969733"/>
    <lineage>
        <taxon>Bacteria</taxon>
        <taxon>Pseudomonadati</taxon>
        <taxon>Thermodesulfobacteriota</taxon>
        <taxon>Desulfuromonadia</taxon>
        <taxon>Desulfuromonadales</taxon>
        <taxon>Geothermobacteraceae</taxon>
        <taxon>Geothermobacter</taxon>
    </lineage>
</organism>
<reference evidence="4 5" key="1">
    <citation type="submission" date="2017-03" db="EMBL/GenBank/DDBJ databases">
        <title>Genome sequence of Geothermobacter sp. EPR-M, Deep-Sea Iron Reducer.</title>
        <authorList>
            <person name="Tully B."/>
            <person name="Savalia P."/>
            <person name="Abuyen K."/>
            <person name="Baughan C."/>
            <person name="Romero E."/>
            <person name="Ronkowski C."/>
            <person name="Torres B."/>
            <person name="Tremblay J."/>
            <person name="Trujillo A."/>
            <person name="Tyler M."/>
            <person name="Perez-Rodriguez I."/>
            <person name="Amend J."/>
        </authorList>
    </citation>
    <scope>NUCLEOTIDE SEQUENCE [LARGE SCALE GENOMIC DNA]</scope>
    <source>
        <strain evidence="4 5">EPR-M</strain>
    </source>
</reference>
<dbReference type="InterPro" id="IPR050275">
    <property type="entry name" value="PGM_Phosphatase"/>
</dbReference>
<evidence type="ECO:0000256" key="1">
    <source>
        <dbReference type="NCBIfam" id="TIGR03162"/>
    </source>
</evidence>
<dbReference type="Pfam" id="PF00300">
    <property type="entry name" value="His_Phos_1"/>
    <property type="match status" value="1"/>
</dbReference>
<dbReference type="InterPro" id="IPR017578">
    <property type="entry name" value="Ribazole_CobC"/>
</dbReference>
<protein>
    <recommendedName>
        <fullName evidence="1">Alpha-ribazole phosphatase</fullName>
        <ecNumber evidence="1">3.1.3.73</ecNumber>
    </recommendedName>
</protein>
<dbReference type="EMBL" id="NAAD01000009">
    <property type="protein sequence ID" value="ORJ60273.1"/>
    <property type="molecule type" value="Genomic_DNA"/>
</dbReference>
<dbReference type="AlphaFoldDB" id="A0A1X0Y559"/>
<sequence length="200" mass="22758">MTEKTRIYLVRHGEVEGHGVRRYNGQNDVSLTARGQAQYGLLKERLAGKNLAAVYSSDLSRCRFGAELVAAAHDLRPTCFEELRELHIGKWEGLTWDEIRSRWPDEWQARLDDLVHYQVEGGESLRQMADRVRPLLAELIEHHRGEEIVIVAHGGVNRVILLDAIGAPLERMFHIEQSFGCLNVIDYWADGYATVQLLNG</sequence>
<proteinExistence type="predicted"/>
<evidence type="ECO:0000313" key="5">
    <source>
        <dbReference type="Proteomes" id="UP000193136"/>
    </source>
</evidence>
<dbReference type="SUPFAM" id="SSF53254">
    <property type="entry name" value="Phosphoglycerate mutase-like"/>
    <property type="match status" value="1"/>
</dbReference>
<gene>
    <name evidence="4" type="ORF">B5V00_08455</name>
</gene>
<dbReference type="RefSeq" id="WP_085010346.1">
    <property type="nucleotide sequence ID" value="NZ_NAAD01000009.1"/>
</dbReference>
<dbReference type="SMART" id="SM00855">
    <property type="entry name" value="PGAM"/>
    <property type="match status" value="1"/>
</dbReference>
<dbReference type="CDD" id="cd07067">
    <property type="entry name" value="HP_PGM_like"/>
    <property type="match status" value="1"/>
</dbReference>
<dbReference type="InterPro" id="IPR029033">
    <property type="entry name" value="His_PPase_superfam"/>
</dbReference>
<dbReference type="PIRSF" id="PIRSF000709">
    <property type="entry name" value="6PFK_2-Ptase"/>
    <property type="match status" value="1"/>
</dbReference>
<dbReference type="InterPro" id="IPR013078">
    <property type="entry name" value="His_Pase_superF_clade-1"/>
</dbReference>
<dbReference type="Proteomes" id="UP000193136">
    <property type="component" value="Unassembled WGS sequence"/>
</dbReference>
<dbReference type="PANTHER" id="PTHR48100:SF10">
    <property type="entry name" value="2-CARBOXY-D-ARABINITOL-1-PHOSPHATASE-RELATED"/>
    <property type="match status" value="1"/>
</dbReference>